<sequence>MAGFSVGGLPSFIGDSRQSLQGQFAMSCQVAEKTQVFLSKLILFRQRHDCVDLLILIIIIQIDQLNGDHYVHHNLKQVMAIFKTGSLDR</sequence>
<protein>
    <submittedName>
        <fullName evidence="1">Uncharacterized protein</fullName>
    </submittedName>
</protein>
<accession>A0A0N0BIK7</accession>
<reference evidence="1 2" key="1">
    <citation type="submission" date="2015-07" db="EMBL/GenBank/DDBJ databases">
        <title>The genome of Melipona quadrifasciata.</title>
        <authorList>
            <person name="Pan H."/>
            <person name="Kapheim K."/>
        </authorList>
    </citation>
    <scope>NUCLEOTIDE SEQUENCE [LARGE SCALE GENOMIC DNA]</scope>
    <source>
        <strain evidence="1">0111107301</strain>
        <tissue evidence="1">Whole body</tissue>
    </source>
</reference>
<gene>
    <name evidence="1" type="ORF">WN51_09255</name>
</gene>
<organism evidence="1 2">
    <name type="scientific">Melipona quadrifasciata</name>
    <dbReference type="NCBI Taxonomy" id="166423"/>
    <lineage>
        <taxon>Eukaryota</taxon>
        <taxon>Metazoa</taxon>
        <taxon>Ecdysozoa</taxon>
        <taxon>Arthropoda</taxon>
        <taxon>Hexapoda</taxon>
        <taxon>Insecta</taxon>
        <taxon>Pterygota</taxon>
        <taxon>Neoptera</taxon>
        <taxon>Endopterygota</taxon>
        <taxon>Hymenoptera</taxon>
        <taxon>Apocrita</taxon>
        <taxon>Aculeata</taxon>
        <taxon>Apoidea</taxon>
        <taxon>Anthophila</taxon>
        <taxon>Apidae</taxon>
        <taxon>Melipona</taxon>
    </lineage>
</organism>
<proteinExistence type="predicted"/>
<evidence type="ECO:0000313" key="2">
    <source>
        <dbReference type="Proteomes" id="UP000053105"/>
    </source>
</evidence>
<name>A0A0N0BIK7_9HYME</name>
<keyword evidence="2" id="KW-1185">Reference proteome</keyword>
<dbReference type="AlphaFoldDB" id="A0A0N0BIK7"/>
<dbReference type="EMBL" id="KQ435729">
    <property type="protein sequence ID" value="KOX77591.1"/>
    <property type="molecule type" value="Genomic_DNA"/>
</dbReference>
<evidence type="ECO:0000313" key="1">
    <source>
        <dbReference type="EMBL" id="KOX77591.1"/>
    </source>
</evidence>
<dbReference type="Proteomes" id="UP000053105">
    <property type="component" value="Unassembled WGS sequence"/>
</dbReference>